<dbReference type="Gene3D" id="3.10.129.10">
    <property type="entry name" value="Hotdog Thioesterase"/>
    <property type="match status" value="1"/>
</dbReference>
<dbReference type="RefSeq" id="WP_074837006.1">
    <property type="nucleotide sequence ID" value="NZ_FNYY01000008.1"/>
</dbReference>
<feature type="domain" description="Thioesterase" evidence="2">
    <location>
        <begin position="46"/>
        <end position="123"/>
    </location>
</feature>
<dbReference type="InterPro" id="IPR003736">
    <property type="entry name" value="PAAI_dom"/>
</dbReference>
<dbReference type="GO" id="GO:0016289">
    <property type="term" value="F:acyl-CoA hydrolase activity"/>
    <property type="evidence" value="ECO:0007669"/>
    <property type="project" value="UniProtKB-ARBA"/>
</dbReference>
<organism evidence="3 4">
    <name type="scientific">Marinovum algicola</name>
    <dbReference type="NCBI Taxonomy" id="42444"/>
    <lineage>
        <taxon>Bacteria</taxon>
        <taxon>Pseudomonadati</taxon>
        <taxon>Pseudomonadota</taxon>
        <taxon>Alphaproteobacteria</taxon>
        <taxon>Rhodobacterales</taxon>
        <taxon>Roseobacteraceae</taxon>
        <taxon>Marinovum</taxon>
    </lineage>
</organism>
<dbReference type="SUPFAM" id="SSF54637">
    <property type="entry name" value="Thioesterase/thiol ester dehydrase-isomerase"/>
    <property type="match status" value="1"/>
</dbReference>
<keyword evidence="4" id="KW-1185">Reference proteome</keyword>
<dbReference type="NCBIfam" id="TIGR00369">
    <property type="entry name" value="unchar_dom_1"/>
    <property type="match status" value="1"/>
</dbReference>
<comment type="caution">
    <text evidence="3">The sequence shown here is derived from an EMBL/GenBank/DDBJ whole genome shotgun (WGS) entry which is preliminary data.</text>
</comment>
<evidence type="ECO:0000259" key="2">
    <source>
        <dbReference type="Pfam" id="PF03061"/>
    </source>
</evidence>
<dbReference type="GeneID" id="80818860"/>
<evidence type="ECO:0000313" key="3">
    <source>
        <dbReference type="EMBL" id="SEJ66654.1"/>
    </source>
</evidence>
<dbReference type="CDD" id="cd03443">
    <property type="entry name" value="PaaI_thioesterase"/>
    <property type="match status" value="1"/>
</dbReference>
<dbReference type="Proteomes" id="UP000182932">
    <property type="component" value="Unassembled WGS sequence"/>
</dbReference>
<dbReference type="InterPro" id="IPR029069">
    <property type="entry name" value="HotDog_dom_sf"/>
</dbReference>
<sequence>MRDDTAADWESPSPWGSHIGMDLTEWQADFARVELSLAAFIRNRHGAPHGGVHASLLDTAMGFAGCYTGDPARRQMCLTLNLSVNYLSRPQGSRLVAEARKTGGGRSTFFAEGKVLDVDGTVIATGTGVFRYRK</sequence>
<evidence type="ECO:0000256" key="1">
    <source>
        <dbReference type="ARBA" id="ARBA00022801"/>
    </source>
</evidence>
<proteinExistence type="predicted"/>
<protein>
    <submittedName>
        <fullName evidence="3">Uncharacterized domain 1-containing protein</fullName>
    </submittedName>
</protein>
<dbReference type="EMBL" id="FNYY01000008">
    <property type="protein sequence ID" value="SEJ66654.1"/>
    <property type="molecule type" value="Genomic_DNA"/>
</dbReference>
<dbReference type="Pfam" id="PF03061">
    <property type="entry name" value="4HBT"/>
    <property type="match status" value="1"/>
</dbReference>
<keyword evidence="1" id="KW-0378">Hydrolase</keyword>
<gene>
    <name evidence="3" type="ORF">SAMN04487940_108191</name>
</gene>
<reference evidence="3 4" key="1">
    <citation type="submission" date="2016-10" db="EMBL/GenBank/DDBJ databases">
        <authorList>
            <person name="Varghese N."/>
            <person name="Submissions S."/>
        </authorList>
    </citation>
    <scope>NUCLEOTIDE SEQUENCE [LARGE SCALE GENOMIC DNA]</scope>
    <source>
        <strain evidence="3 4">FF3</strain>
    </source>
</reference>
<accession>A0A975WB06</accession>
<evidence type="ECO:0000313" key="4">
    <source>
        <dbReference type="Proteomes" id="UP000182932"/>
    </source>
</evidence>
<dbReference type="AlphaFoldDB" id="A0A975WB06"/>
<name>A0A975WB06_9RHOB</name>
<dbReference type="InterPro" id="IPR006683">
    <property type="entry name" value="Thioestr_dom"/>
</dbReference>